<protein>
    <submittedName>
        <fullName evidence="2">Uncharacterized protein</fullName>
    </submittedName>
</protein>
<dbReference type="Proteomes" id="UP000749311">
    <property type="component" value="Unassembled WGS sequence"/>
</dbReference>
<dbReference type="RefSeq" id="WP_167168726.1">
    <property type="nucleotide sequence ID" value="NZ_BAAAOO010000007.1"/>
</dbReference>
<evidence type="ECO:0000313" key="1">
    <source>
        <dbReference type="EMBL" id="NIH58052.1"/>
    </source>
</evidence>
<evidence type="ECO:0000313" key="3">
    <source>
        <dbReference type="Proteomes" id="UP000749311"/>
    </source>
</evidence>
<gene>
    <name evidence="1" type="ORF">FB473_002697</name>
    <name evidence="2" type="ORF">FB473_003212</name>
</gene>
<accession>A0ABX0SJB6</accession>
<comment type="caution">
    <text evidence="2">The sequence shown here is derived from an EMBL/GenBank/DDBJ whole genome shotgun (WGS) entry which is preliminary data.</text>
</comment>
<reference evidence="2 3" key="1">
    <citation type="submission" date="2020-02" db="EMBL/GenBank/DDBJ databases">
        <title>Sequencing the genomes of 1000 actinobacteria strains.</title>
        <authorList>
            <person name="Klenk H.-P."/>
        </authorList>
    </citation>
    <scope>NUCLEOTIDE SEQUENCE [LARGE SCALE GENOMIC DNA]</scope>
    <source>
        <strain evidence="2 3">DSM 19609</strain>
    </source>
</reference>
<proteinExistence type="predicted"/>
<evidence type="ECO:0000313" key="2">
    <source>
        <dbReference type="EMBL" id="NIH58517.1"/>
    </source>
</evidence>
<dbReference type="EMBL" id="JAAMOZ010000003">
    <property type="protein sequence ID" value="NIH58517.1"/>
    <property type="molecule type" value="Genomic_DNA"/>
</dbReference>
<organism evidence="2 3">
    <name type="scientific">Brooklawnia cerclae</name>
    <dbReference type="NCBI Taxonomy" id="349934"/>
    <lineage>
        <taxon>Bacteria</taxon>
        <taxon>Bacillati</taxon>
        <taxon>Actinomycetota</taxon>
        <taxon>Actinomycetes</taxon>
        <taxon>Propionibacteriales</taxon>
        <taxon>Propionibacteriaceae</taxon>
        <taxon>Brooklawnia</taxon>
    </lineage>
</organism>
<sequence>MPVYQYAKTADPATIEAIRSETRTYHAFVDQCNEFVGRVGGTNGLIRRTSWSVRLGGVEFPAKPDGWRNGFKKGVYVPRRDNPLCVEWDRLWFSRPEIPSAPHLVETTGYWLFPHIFVSGGLGWFVMGRPSDDEATRLGGQWTECLPSEALAAEKNAEV</sequence>
<dbReference type="EMBL" id="JAAMOZ010000001">
    <property type="protein sequence ID" value="NIH58052.1"/>
    <property type="molecule type" value="Genomic_DNA"/>
</dbReference>
<keyword evidence="3" id="KW-1185">Reference proteome</keyword>
<name>A0ABX0SJB6_9ACTN</name>